<organism evidence="1 2">
    <name type="scientific">Mycolicibacterium conceptionense</name>
    <dbReference type="NCBI Taxonomy" id="451644"/>
    <lineage>
        <taxon>Bacteria</taxon>
        <taxon>Bacillati</taxon>
        <taxon>Actinomycetota</taxon>
        <taxon>Actinomycetes</taxon>
        <taxon>Mycobacteriales</taxon>
        <taxon>Mycobacteriaceae</taxon>
        <taxon>Mycolicibacterium</taxon>
    </lineage>
</organism>
<dbReference type="EMBL" id="LZHX01000092">
    <property type="protein sequence ID" value="OBF13484.1"/>
    <property type="molecule type" value="Genomic_DNA"/>
</dbReference>
<evidence type="ECO:0008006" key="3">
    <source>
        <dbReference type="Google" id="ProtNLM"/>
    </source>
</evidence>
<gene>
    <name evidence="1" type="ORF">A5726_27145</name>
</gene>
<evidence type="ECO:0000313" key="2">
    <source>
        <dbReference type="Proteomes" id="UP000093779"/>
    </source>
</evidence>
<proteinExistence type="predicted"/>
<name>A0A1A0PXT1_9MYCO</name>
<reference evidence="1 2" key="1">
    <citation type="submission" date="2016-06" db="EMBL/GenBank/DDBJ databases">
        <authorList>
            <person name="Kjaerup R.B."/>
            <person name="Dalgaard T.S."/>
            <person name="Juul-Madsen H.R."/>
        </authorList>
    </citation>
    <scope>NUCLEOTIDE SEQUENCE [LARGE SCALE GENOMIC DNA]</scope>
    <source>
        <strain evidence="1 2">ACS1953</strain>
    </source>
</reference>
<evidence type="ECO:0000313" key="1">
    <source>
        <dbReference type="EMBL" id="OBF13484.1"/>
    </source>
</evidence>
<dbReference type="Proteomes" id="UP000093779">
    <property type="component" value="Unassembled WGS sequence"/>
</dbReference>
<sequence length="71" mass="7892">MLYDVTTLYIEAESEDELRKVGFSKERRVDPQIVVGPLVDRSGFPLEIGCFEGSTAETTTLVPIIAGFVER</sequence>
<dbReference type="AlphaFoldDB" id="A0A1A0PXT1"/>
<comment type="caution">
    <text evidence="1">The sequence shown here is derived from an EMBL/GenBank/DDBJ whole genome shotgun (WGS) entry which is preliminary data.</text>
</comment>
<accession>A0A1A0PXT1</accession>
<protein>
    <recommendedName>
        <fullName evidence="3">Transposase</fullName>
    </recommendedName>
</protein>